<proteinExistence type="predicted"/>
<dbReference type="InterPro" id="IPR046090">
    <property type="entry name" value="DUF6108"/>
</dbReference>
<gene>
    <name evidence="1" type="ORF">CJ232_04110</name>
</gene>
<dbReference type="Pfam" id="PF19603">
    <property type="entry name" value="DUF6108"/>
    <property type="match status" value="1"/>
</dbReference>
<organism evidence="1 2">
    <name type="scientific">Hoylesella timonensis</name>
    <dbReference type="NCBI Taxonomy" id="386414"/>
    <lineage>
        <taxon>Bacteria</taxon>
        <taxon>Pseudomonadati</taxon>
        <taxon>Bacteroidota</taxon>
        <taxon>Bacteroidia</taxon>
        <taxon>Bacteroidales</taxon>
        <taxon>Prevotellaceae</taxon>
        <taxon>Hoylesella</taxon>
    </lineage>
</organism>
<reference evidence="1 2" key="1">
    <citation type="submission" date="2017-09" db="EMBL/GenBank/DDBJ databases">
        <title>Bacterial strain isolated from the female urinary microbiota.</title>
        <authorList>
            <person name="Thomas-White K."/>
            <person name="Kumar N."/>
            <person name="Forster S."/>
            <person name="Putonti C."/>
            <person name="Lawley T."/>
            <person name="Wolfe A.J."/>
        </authorList>
    </citation>
    <scope>NUCLEOTIDE SEQUENCE [LARGE SCALE GENOMIC DNA]</scope>
    <source>
        <strain evidence="1 2">UMB0818</strain>
    </source>
</reference>
<accession>A0A2N6Q6X5</accession>
<dbReference type="Proteomes" id="UP000235661">
    <property type="component" value="Unassembled WGS sequence"/>
</dbReference>
<comment type="caution">
    <text evidence="1">The sequence shown here is derived from an EMBL/GenBank/DDBJ whole genome shotgun (WGS) entry which is preliminary data.</text>
</comment>
<dbReference type="EMBL" id="PNGI01000006">
    <property type="protein sequence ID" value="PMC10692.1"/>
    <property type="molecule type" value="Genomic_DNA"/>
</dbReference>
<name>A0A2N6Q6X5_9BACT</name>
<sequence>MRTNLLADKWQRLILCVLLIGTTLSMSAQQKLQIEQVFDRFARAKNCKMVLLRHTTLRGFQLDVYKSLTYKNLAPVIEPYLKADRKQAKKIKEVIEDGRVISGYYMMTPLKEGVNRYILFGKGNKNSGTVIYIEGALTPDEIMKMCYSQR</sequence>
<evidence type="ECO:0008006" key="3">
    <source>
        <dbReference type="Google" id="ProtNLM"/>
    </source>
</evidence>
<evidence type="ECO:0000313" key="2">
    <source>
        <dbReference type="Proteomes" id="UP000235661"/>
    </source>
</evidence>
<evidence type="ECO:0000313" key="1">
    <source>
        <dbReference type="EMBL" id="PMC10692.1"/>
    </source>
</evidence>
<dbReference type="STRING" id="1122992.GCA_000455445_01270"/>
<dbReference type="AlphaFoldDB" id="A0A2N6Q6X5"/>
<protein>
    <recommendedName>
        <fullName evidence="3">DUF4252 domain-containing protein</fullName>
    </recommendedName>
</protein>
<dbReference type="RefSeq" id="WP_102188067.1">
    <property type="nucleotide sequence ID" value="NZ_PNGI01000006.1"/>
</dbReference>